<sequence>MNFENSLRSDTQNSAVSAAAFAGKSIKTLIKSTAHSA</sequence>
<evidence type="ECO:0000313" key="2">
    <source>
        <dbReference type="Proteomes" id="UP000019591"/>
    </source>
</evidence>
<dbReference type="KEGG" id="eac:EAL2_c20390"/>
<dbReference type="AlphaFoldDB" id="W8T8V5"/>
<dbReference type="HOGENOM" id="CLU_3343789_0_0_9"/>
<dbReference type="STRING" id="1286171.EAL2_c20390"/>
<reference evidence="1 2" key="1">
    <citation type="journal article" date="2014" name="Genome Announc.">
        <title>Complete Genome Sequence of Amino Acid-Utilizing Eubacterium acidaminophilum al-2 (DSM 3953).</title>
        <authorList>
            <person name="Poehlein A."/>
            <person name="Andreesen J.R."/>
            <person name="Daniel R."/>
        </authorList>
    </citation>
    <scope>NUCLEOTIDE SEQUENCE [LARGE SCALE GENOMIC DNA]</scope>
    <source>
        <strain evidence="1 2">DSM 3953</strain>
    </source>
</reference>
<organism evidence="1 2">
    <name type="scientific">Peptoclostridium acidaminophilum DSM 3953</name>
    <dbReference type="NCBI Taxonomy" id="1286171"/>
    <lineage>
        <taxon>Bacteria</taxon>
        <taxon>Bacillati</taxon>
        <taxon>Bacillota</taxon>
        <taxon>Clostridia</taxon>
        <taxon>Peptostreptococcales</taxon>
        <taxon>Peptoclostridiaceae</taxon>
        <taxon>Peptoclostridium</taxon>
    </lineage>
</organism>
<accession>W8T8V5</accession>
<keyword evidence="2" id="KW-1185">Reference proteome</keyword>
<proteinExistence type="predicted"/>
<dbReference type="Proteomes" id="UP000019591">
    <property type="component" value="Chromosome"/>
</dbReference>
<gene>
    <name evidence="1" type="ORF">EAL2_c20390</name>
</gene>
<protein>
    <submittedName>
        <fullName evidence="1">Uncharacterized protein</fullName>
    </submittedName>
</protein>
<dbReference type="PATRIC" id="fig|1286171.3.peg.1985"/>
<dbReference type="EMBL" id="CP007452">
    <property type="protein sequence ID" value="AHM57320.1"/>
    <property type="molecule type" value="Genomic_DNA"/>
</dbReference>
<name>W8T8V5_PEPAC</name>
<evidence type="ECO:0000313" key="1">
    <source>
        <dbReference type="EMBL" id="AHM57320.1"/>
    </source>
</evidence>